<evidence type="ECO:0000313" key="4">
    <source>
        <dbReference type="Proteomes" id="UP001596472"/>
    </source>
</evidence>
<organism evidence="3 4">
    <name type="scientific">Haloferula chungangensis</name>
    <dbReference type="NCBI Taxonomy" id="1048331"/>
    <lineage>
        <taxon>Bacteria</taxon>
        <taxon>Pseudomonadati</taxon>
        <taxon>Verrucomicrobiota</taxon>
        <taxon>Verrucomicrobiia</taxon>
        <taxon>Verrucomicrobiales</taxon>
        <taxon>Verrucomicrobiaceae</taxon>
        <taxon>Haloferula</taxon>
    </lineage>
</organism>
<comment type="similarity">
    <text evidence="1">Belongs to the myoviridae tail sheath protein family.</text>
</comment>
<dbReference type="InterPro" id="IPR020287">
    <property type="entry name" value="Tail_sheath_C"/>
</dbReference>
<dbReference type="Gene3D" id="3.40.50.11780">
    <property type="match status" value="2"/>
</dbReference>
<dbReference type="PANTHER" id="PTHR35861:SF1">
    <property type="entry name" value="PHAGE TAIL SHEATH PROTEIN"/>
    <property type="match status" value="1"/>
</dbReference>
<sequence length="771" mass="80953">MASYLHPGVYIEEIPSGSKPIEGVSTSVAAFVGVSPQGPSGEAVLIQNLEDYKTDFGGVASETDEMGLAIQAFYLNGGRSAYICRIVGGASTSASNSVTGEGTGATPTLIISARNEGDWGNSVFFRIIKPDTFSTLFTLEVGHRENNEFVADEVFPNLSMRAEDSNYALTQVNDTSSLVRLSVESTAAELGNTAAQYQDAVIVGSQPPADDAHFTSNVSIPASLTLNINGIGAQMITVNTVLTGNQTADGNALAADVEAAVHALGAADHLQAFTCTYNGVTRRFTLTSPEDGSQASLTIFNGELARAMGIDPGQRATLTGGALPANADHFSAALAGFSQPMDLVLNIDNLGNRTISLNAATLGLSGDNANDGAIIAAAIQTAVRAINPASPTYRDFTAIYNGSNEFVLRSGSSEASSSQLTVSAGELATHLELDTGTTVGGRTVSQGSSAVIPIESLGLLNQGTSLEDGSLAAPTPADFSSFFENVLRKVRDVSILVMPGQQWAADGSGSAVLSAGLAHCESLKNRVLIIDPEEGLELDQGATVDEMGLPTSTYSVLYYPWVAVANPFYNVDTNPTASRTLNIGPSSLAAGMWAKIDGKRGVWKAPAGVETQLLGVSGLQYAVGDGEQDQLNPLGVNCIRSLPSYGSVIWGARTRSTKADPEWRYVPVRRTAIFIEQSIFNGIQWAVFEGNDTPLWGSLRANIGGFMNGLFRAGAFQGKTANDAYFVRCGLGDTMTQADIDRGQVIVVVGFAPLKPAEFVIVRIQQKVNQQ</sequence>
<evidence type="ECO:0000313" key="3">
    <source>
        <dbReference type="EMBL" id="MFC7335843.1"/>
    </source>
</evidence>
<feature type="domain" description="Tail sheath protein C-terminal" evidence="2">
    <location>
        <begin position="659"/>
        <end position="766"/>
    </location>
</feature>
<dbReference type="EMBL" id="JBHTBS010000001">
    <property type="protein sequence ID" value="MFC7335843.1"/>
    <property type="molecule type" value="Genomic_DNA"/>
</dbReference>
<name>A0ABW2L2C9_9BACT</name>
<comment type="caution">
    <text evidence="3">The sequence shown here is derived from an EMBL/GenBank/DDBJ whole genome shotgun (WGS) entry which is preliminary data.</text>
</comment>
<reference evidence="4" key="1">
    <citation type="journal article" date="2019" name="Int. J. Syst. Evol. Microbiol.">
        <title>The Global Catalogue of Microorganisms (GCM) 10K type strain sequencing project: providing services to taxonomists for standard genome sequencing and annotation.</title>
        <authorList>
            <consortium name="The Broad Institute Genomics Platform"/>
            <consortium name="The Broad Institute Genome Sequencing Center for Infectious Disease"/>
            <person name="Wu L."/>
            <person name="Ma J."/>
        </authorList>
    </citation>
    <scope>NUCLEOTIDE SEQUENCE [LARGE SCALE GENOMIC DNA]</scope>
    <source>
        <strain evidence="4">CGMCC 4.1467</strain>
    </source>
</reference>
<protein>
    <submittedName>
        <fullName evidence="3">Phage tail sheath family protein</fullName>
    </submittedName>
</protein>
<dbReference type="Proteomes" id="UP001596472">
    <property type="component" value="Unassembled WGS sequence"/>
</dbReference>
<evidence type="ECO:0000259" key="2">
    <source>
        <dbReference type="Pfam" id="PF17482"/>
    </source>
</evidence>
<gene>
    <name evidence="3" type="ORF">ACFQY0_01535</name>
</gene>
<proteinExistence type="inferred from homology"/>
<dbReference type="Pfam" id="PF17482">
    <property type="entry name" value="Phage_sheath_1C"/>
    <property type="match status" value="1"/>
</dbReference>
<accession>A0ABW2L2C9</accession>
<evidence type="ECO:0000256" key="1">
    <source>
        <dbReference type="ARBA" id="ARBA00008005"/>
    </source>
</evidence>
<keyword evidence="4" id="KW-1185">Reference proteome</keyword>
<dbReference type="RefSeq" id="WP_379708356.1">
    <property type="nucleotide sequence ID" value="NZ_JBHTBS010000001.1"/>
</dbReference>
<dbReference type="InterPro" id="IPR052042">
    <property type="entry name" value="Tail_sheath_structural"/>
</dbReference>
<dbReference type="PANTHER" id="PTHR35861">
    <property type="match status" value="1"/>
</dbReference>